<feature type="compositionally biased region" description="Basic and acidic residues" evidence="1">
    <location>
        <begin position="133"/>
        <end position="146"/>
    </location>
</feature>
<name>A0A843W5M3_COLES</name>
<reference evidence="2" key="1">
    <citation type="submission" date="2017-07" db="EMBL/GenBank/DDBJ databases">
        <title>Taro Niue Genome Assembly and Annotation.</title>
        <authorList>
            <person name="Atibalentja N."/>
            <person name="Keating K."/>
            <person name="Fields C.J."/>
        </authorList>
    </citation>
    <scope>NUCLEOTIDE SEQUENCE</scope>
    <source>
        <strain evidence="2">Niue_2</strain>
        <tissue evidence="2">Leaf</tissue>
    </source>
</reference>
<sequence length="165" mass="17735">MVGSSTGGVGGNNEGIVPKNGIAFVMFLATSGRLEVWASQPKLASGGFTENASWIWAILEDSESDRRDSGARTSFGARGIPWCHRICVSSVVTLAPSAQGLSRYRSTVRVCVVFLDTLTPEFELYVQLRERRQGTVAREGEQEDSRPSSSSGQQRSVVGPSPPAE</sequence>
<dbReference type="EMBL" id="NMUH01002891">
    <property type="protein sequence ID" value="MQM02637.1"/>
    <property type="molecule type" value="Genomic_DNA"/>
</dbReference>
<accession>A0A843W5M3</accession>
<evidence type="ECO:0000256" key="1">
    <source>
        <dbReference type="SAM" id="MobiDB-lite"/>
    </source>
</evidence>
<feature type="compositionally biased region" description="Low complexity" evidence="1">
    <location>
        <begin position="147"/>
        <end position="159"/>
    </location>
</feature>
<gene>
    <name evidence="2" type="ORF">Taro_035404</name>
</gene>
<dbReference type="Proteomes" id="UP000652761">
    <property type="component" value="Unassembled WGS sequence"/>
</dbReference>
<keyword evidence="3" id="KW-1185">Reference proteome</keyword>
<protein>
    <submittedName>
        <fullName evidence="2">Uncharacterized protein</fullName>
    </submittedName>
</protein>
<feature type="region of interest" description="Disordered" evidence="1">
    <location>
        <begin position="133"/>
        <end position="165"/>
    </location>
</feature>
<dbReference type="AlphaFoldDB" id="A0A843W5M3"/>
<proteinExistence type="predicted"/>
<evidence type="ECO:0000313" key="3">
    <source>
        <dbReference type="Proteomes" id="UP000652761"/>
    </source>
</evidence>
<organism evidence="2 3">
    <name type="scientific">Colocasia esculenta</name>
    <name type="common">Wild taro</name>
    <name type="synonym">Arum esculentum</name>
    <dbReference type="NCBI Taxonomy" id="4460"/>
    <lineage>
        <taxon>Eukaryota</taxon>
        <taxon>Viridiplantae</taxon>
        <taxon>Streptophyta</taxon>
        <taxon>Embryophyta</taxon>
        <taxon>Tracheophyta</taxon>
        <taxon>Spermatophyta</taxon>
        <taxon>Magnoliopsida</taxon>
        <taxon>Liliopsida</taxon>
        <taxon>Araceae</taxon>
        <taxon>Aroideae</taxon>
        <taxon>Colocasieae</taxon>
        <taxon>Colocasia</taxon>
    </lineage>
</organism>
<evidence type="ECO:0000313" key="2">
    <source>
        <dbReference type="EMBL" id="MQM02637.1"/>
    </source>
</evidence>
<comment type="caution">
    <text evidence="2">The sequence shown here is derived from an EMBL/GenBank/DDBJ whole genome shotgun (WGS) entry which is preliminary data.</text>
</comment>